<dbReference type="InterPro" id="IPR041577">
    <property type="entry name" value="RT_RNaseH_2"/>
</dbReference>
<name>A0A2I0IJ70_PUNGR</name>
<dbReference type="GO" id="GO:0015074">
    <property type="term" value="P:DNA integration"/>
    <property type="evidence" value="ECO:0007669"/>
    <property type="project" value="InterPro"/>
</dbReference>
<organism evidence="3 4">
    <name type="scientific">Punica granatum</name>
    <name type="common">Pomegranate</name>
    <dbReference type="NCBI Taxonomy" id="22663"/>
    <lineage>
        <taxon>Eukaryota</taxon>
        <taxon>Viridiplantae</taxon>
        <taxon>Streptophyta</taxon>
        <taxon>Embryophyta</taxon>
        <taxon>Tracheophyta</taxon>
        <taxon>Spermatophyta</taxon>
        <taxon>Magnoliopsida</taxon>
        <taxon>eudicotyledons</taxon>
        <taxon>Gunneridae</taxon>
        <taxon>Pentapetalae</taxon>
        <taxon>rosids</taxon>
        <taxon>malvids</taxon>
        <taxon>Myrtales</taxon>
        <taxon>Lythraceae</taxon>
        <taxon>Punica</taxon>
    </lineage>
</organism>
<dbReference type="SUPFAM" id="SSF53098">
    <property type="entry name" value="Ribonuclease H-like"/>
    <property type="match status" value="1"/>
</dbReference>
<dbReference type="Gene3D" id="3.10.10.10">
    <property type="entry name" value="HIV Type 1 Reverse Transcriptase, subunit A, domain 1"/>
    <property type="match status" value="1"/>
</dbReference>
<dbReference type="InterPro" id="IPR043128">
    <property type="entry name" value="Rev_trsase/Diguanyl_cyclase"/>
</dbReference>
<dbReference type="PROSITE" id="PS50994">
    <property type="entry name" value="INTEGRASE"/>
    <property type="match status" value="1"/>
</dbReference>
<feature type="compositionally biased region" description="Polar residues" evidence="1">
    <location>
        <begin position="55"/>
        <end position="66"/>
    </location>
</feature>
<dbReference type="Pfam" id="PF17919">
    <property type="entry name" value="RT_RNaseH_2"/>
    <property type="match status" value="1"/>
</dbReference>
<gene>
    <name evidence="3" type="ORF">CRG98_035545</name>
</gene>
<dbReference type="GO" id="GO:0003676">
    <property type="term" value="F:nucleic acid binding"/>
    <property type="evidence" value="ECO:0007669"/>
    <property type="project" value="InterPro"/>
</dbReference>
<dbReference type="InterPro" id="IPR000477">
    <property type="entry name" value="RT_dom"/>
</dbReference>
<evidence type="ECO:0000259" key="2">
    <source>
        <dbReference type="PROSITE" id="PS50994"/>
    </source>
</evidence>
<accession>A0A2I0IJ70</accession>
<dbReference type="Proteomes" id="UP000233551">
    <property type="component" value="Unassembled WGS sequence"/>
</dbReference>
<feature type="compositionally biased region" description="Polar residues" evidence="1">
    <location>
        <begin position="110"/>
        <end position="121"/>
    </location>
</feature>
<evidence type="ECO:0000313" key="3">
    <source>
        <dbReference type="EMBL" id="PKI44058.1"/>
    </source>
</evidence>
<dbReference type="InterPro" id="IPR043502">
    <property type="entry name" value="DNA/RNA_pol_sf"/>
</dbReference>
<dbReference type="EMBL" id="PGOL01002952">
    <property type="protein sequence ID" value="PKI44058.1"/>
    <property type="molecule type" value="Genomic_DNA"/>
</dbReference>
<dbReference type="STRING" id="22663.A0A2I0IJ70"/>
<dbReference type="SUPFAM" id="SSF56672">
    <property type="entry name" value="DNA/RNA polymerases"/>
    <property type="match status" value="1"/>
</dbReference>
<evidence type="ECO:0000313" key="4">
    <source>
        <dbReference type="Proteomes" id="UP000233551"/>
    </source>
</evidence>
<dbReference type="Gene3D" id="3.30.420.10">
    <property type="entry name" value="Ribonuclease H-like superfamily/Ribonuclease H"/>
    <property type="match status" value="1"/>
</dbReference>
<comment type="caution">
    <text evidence="3">The sequence shown here is derived from an EMBL/GenBank/DDBJ whole genome shotgun (WGS) entry which is preliminary data.</text>
</comment>
<protein>
    <recommendedName>
        <fullName evidence="2">Integrase catalytic domain-containing protein</fullName>
    </recommendedName>
</protein>
<dbReference type="PANTHER" id="PTHR35046:SF18">
    <property type="entry name" value="RNA-DIRECTED DNA POLYMERASE"/>
    <property type="match status" value="1"/>
</dbReference>
<dbReference type="InterPro" id="IPR012337">
    <property type="entry name" value="RNaseH-like_sf"/>
</dbReference>
<dbReference type="AlphaFoldDB" id="A0A2I0IJ70"/>
<proteinExistence type="predicted"/>
<dbReference type="Pfam" id="PF00078">
    <property type="entry name" value="RVT_1"/>
    <property type="match status" value="1"/>
</dbReference>
<feature type="region of interest" description="Disordered" evidence="1">
    <location>
        <begin position="92"/>
        <end position="121"/>
    </location>
</feature>
<dbReference type="Gene3D" id="3.30.70.270">
    <property type="match status" value="2"/>
</dbReference>
<dbReference type="InterPro" id="IPR036397">
    <property type="entry name" value="RNaseH_sf"/>
</dbReference>
<sequence length="793" mass="90673">MLPRRRDRVEDVHNRENLRHLEQRLDQLDQRDQQRDQRLDRMVEQLTQQMAALMENQNQRNPNPNSDLDREETEQSQNGRIFLLIFHEDSKEAQSRKTGSDGRRAFGPIFSNSKGNLRQGSRSVDDYTNEFYQLVARNELQEIEDQLVVRYIGGLRVQLQDTVNLFNPVNVSSAHQRALIIKRQQKRAGSGVFGGGVTVAGTGGAVQAGSSSAAPRHPMRPANIGPSSSGAKCFKCGELGHRQSEYRKGEKRAMFIEEELFDDAIYVAGGDGWVEFDEEEEIVTGDGVPNLVVRRSCMTPRAADENWLRNNIFQSTCTIGNKNFRMFFLRSCQMVYHPLRDIQHHIDLQPSAALPNRPHYRMSPTEHKELRRRVEELISKGFIRENMSPCAVPALLMPKKDGSWRICVDSRAINKITVRYRFPIPRLDDLLDQLSGAKIFTKLDLKSGYHQIWIRVGDEWKTAFKTREGLRVDSSKVEAVRQWPRPTSITEVGSFHGLTSFYRQFIPHFSSIMASLTDCMKGGKFEWTEGAETAFQKIKERLMTAPILVLPDFQQPFELHSDASKVGIGAVLSQNSGPIAFFSKKLTGANVRYSTYDVEFYVVVQALHGKGHVGRDRTLQLVQSSYFWPSIRKKVEKYVHRCKVCQVSKGTTTNAGLYMPLPIPLQPWVDITMDFVLGLPRTQRGNDSIYVIVNKFSKMAHFIPCKKSTDAVRVAQLYFREVYLLHGLPISIVFDRDTRFLSHFWRSLWKMVNTELNFSTSYHPQTDGQTEVVNRSLGNLLRGLVGEHVKSWD</sequence>
<dbReference type="Gene3D" id="1.10.340.70">
    <property type="match status" value="1"/>
</dbReference>
<dbReference type="PANTHER" id="PTHR35046">
    <property type="entry name" value="ZINC KNUCKLE (CCHC-TYPE) FAMILY PROTEIN"/>
    <property type="match status" value="1"/>
</dbReference>
<feature type="region of interest" description="Disordered" evidence="1">
    <location>
        <begin position="55"/>
        <end position="74"/>
    </location>
</feature>
<dbReference type="InterPro" id="IPR001584">
    <property type="entry name" value="Integrase_cat-core"/>
</dbReference>
<evidence type="ECO:0000256" key="1">
    <source>
        <dbReference type="SAM" id="MobiDB-lite"/>
    </source>
</evidence>
<reference evidence="3 4" key="1">
    <citation type="submission" date="2017-11" db="EMBL/GenBank/DDBJ databases">
        <title>De-novo sequencing of pomegranate (Punica granatum L.) genome.</title>
        <authorList>
            <person name="Akparov Z."/>
            <person name="Amiraslanov A."/>
            <person name="Hajiyeva S."/>
            <person name="Abbasov M."/>
            <person name="Kaur K."/>
            <person name="Hamwieh A."/>
            <person name="Solovyev V."/>
            <person name="Salamov A."/>
            <person name="Braich B."/>
            <person name="Kosarev P."/>
            <person name="Mahmoud A."/>
            <person name="Hajiyev E."/>
            <person name="Babayeva S."/>
            <person name="Izzatullayeva V."/>
            <person name="Mammadov A."/>
            <person name="Mammadov A."/>
            <person name="Sharifova S."/>
            <person name="Ojaghi J."/>
            <person name="Eynullazada K."/>
            <person name="Bayramov B."/>
            <person name="Abdulazimova A."/>
            <person name="Shahmuradov I."/>
        </authorList>
    </citation>
    <scope>NUCLEOTIDE SEQUENCE [LARGE SCALE GENOMIC DNA]</scope>
    <source>
        <strain evidence="4">cv. AG2017</strain>
        <tissue evidence="3">Leaf</tissue>
    </source>
</reference>
<dbReference type="FunFam" id="3.30.70.270:FF:000020">
    <property type="entry name" value="Transposon Tf2-6 polyprotein-like Protein"/>
    <property type="match status" value="1"/>
</dbReference>
<dbReference type="CDD" id="cd01647">
    <property type="entry name" value="RT_LTR"/>
    <property type="match status" value="1"/>
</dbReference>
<feature type="domain" description="Integrase catalytic" evidence="2">
    <location>
        <begin position="663"/>
        <end position="793"/>
    </location>
</feature>
<keyword evidence="4" id="KW-1185">Reference proteome</keyword>
<feature type="compositionally biased region" description="Basic and acidic residues" evidence="1">
    <location>
        <begin position="92"/>
        <end position="104"/>
    </location>
</feature>